<dbReference type="Proteomes" id="UP001341840">
    <property type="component" value="Unassembled WGS sequence"/>
</dbReference>
<comment type="caution">
    <text evidence="2">The sequence shown here is derived from an EMBL/GenBank/DDBJ whole genome shotgun (WGS) entry which is preliminary data.</text>
</comment>
<protein>
    <recommendedName>
        <fullName evidence="1">Ribonuclease H1 N-terminal domain-containing protein</fullName>
    </recommendedName>
</protein>
<evidence type="ECO:0000259" key="1">
    <source>
        <dbReference type="Pfam" id="PF01693"/>
    </source>
</evidence>
<evidence type="ECO:0000313" key="3">
    <source>
        <dbReference type="Proteomes" id="UP001341840"/>
    </source>
</evidence>
<dbReference type="Pfam" id="PF01693">
    <property type="entry name" value="Cauli_VI"/>
    <property type="match status" value="1"/>
</dbReference>
<gene>
    <name evidence="2" type="ORF">PIB30_025482</name>
</gene>
<reference evidence="2 3" key="1">
    <citation type="journal article" date="2023" name="Plants (Basel)">
        <title>Bridging the Gap: Combining Genomics and Transcriptomics Approaches to Understand Stylosanthes scabra, an Orphan Legume from the Brazilian Caatinga.</title>
        <authorList>
            <person name="Ferreira-Neto J.R.C."/>
            <person name="da Silva M.D."/>
            <person name="Binneck E."/>
            <person name="de Melo N.F."/>
            <person name="da Silva R.H."/>
            <person name="de Melo A.L.T.M."/>
            <person name="Pandolfi V."/>
            <person name="Bustamante F.O."/>
            <person name="Brasileiro-Vidal A.C."/>
            <person name="Benko-Iseppon A.M."/>
        </authorList>
    </citation>
    <scope>NUCLEOTIDE SEQUENCE [LARGE SCALE GENOMIC DNA]</scope>
    <source>
        <tissue evidence="2">Leaves</tissue>
    </source>
</reference>
<keyword evidence="3" id="KW-1185">Reference proteome</keyword>
<dbReference type="InterPro" id="IPR009027">
    <property type="entry name" value="Ribosomal_bL9/RNase_H1_N"/>
</dbReference>
<proteinExistence type="predicted"/>
<dbReference type="Gene3D" id="3.40.970.10">
    <property type="entry name" value="Ribonuclease H1, N-terminal domain"/>
    <property type="match status" value="1"/>
</dbReference>
<dbReference type="InterPro" id="IPR037056">
    <property type="entry name" value="RNase_H1_N_sf"/>
</dbReference>
<dbReference type="EMBL" id="JASCZI010181336">
    <property type="protein sequence ID" value="MED6182103.1"/>
    <property type="molecule type" value="Genomic_DNA"/>
</dbReference>
<sequence length="171" mass="19221">MEGGRFRFYALRKGRQPGIYTSWSIAKQQVHGFRDCDYRGFKERSDAEAYMPELHVTDFASSSSSSASPAQVVTGHLPYDTLLDVVPEVNCSEFLHTKEMEHLLVNTCRNIGLPEPKFMKFDTIIRQGIVCYSFSVMLRHASTEGANLIATGRFSSAEKRGREDAAFVALE</sequence>
<feature type="domain" description="Ribonuclease H1 N-terminal" evidence="1">
    <location>
        <begin position="7"/>
        <end position="50"/>
    </location>
</feature>
<dbReference type="InterPro" id="IPR011320">
    <property type="entry name" value="RNase_H1_N"/>
</dbReference>
<dbReference type="SUPFAM" id="SSF55658">
    <property type="entry name" value="L9 N-domain-like"/>
    <property type="match status" value="1"/>
</dbReference>
<organism evidence="2 3">
    <name type="scientific">Stylosanthes scabra</name>
    <dbReference type="NCBI Taxonomy" id="79078"/>
    <lineage>
        <taxon>Eukaryota</taxon>
        <taxon>Viridiplantae</taxon>
        <taxon>Streptophyta</taxon>
        <taxon>Embryophyta</taxon>
        <taxon>Tracheophyta</taxon>
        <taxon>Spermatophyta</taxon>
        <taxon>Magnoliopsida</taxon>
        <taxon>eudicotyledons</taxon>
        <taxon>Gunneridae</taxon>
        <taxon>Pentapetalae</taxon>
        <taxon>rosids</taxon>
        <taxon>fabids</taxon>
        <taxon>Fabales</taxon>
        <taxon>Fabaceae</taxon>
        <taxon>Papilionoideae</taxon>
        <taxon>50 kb inversion clade</taxon>
        <taxon>dalbergioids sensu lato</taxon>
        <taxon>Dalbergieae</taxon>
        <taxon>Pterocarpus clade</taxon>
        <taxon>Stylosanthes</taxon>
    </lineage>
</organism>
<evidence type="ECO:0000313" key="2">
    <source>
        <dbReference type="EMBL" id="MED6182103.1"/>
    </source>
</evidence>
<name>A0ABU6WDM7_9FABA</name>
<accession>A0ABU6WDM7</accession>